<dbReference type="PANTHER" id="PTHR34474">
    <property type="entry name" value="SIGNAL TRANSDUCTION PROTEIN TRAP"/>
    <property type="match status" value="1"/>
</dbReference>
<dbReference type="GO" id="GO:0004497">
    <property type="term" value="F:monooxygenase activity"/>
    <property type="evidence" value="ECO:0007669"/>
    <property type="project" value="UniProtKB-KW"/>
</dbReference>
<comment type="caution">
    <text evidence="2">The sequence shown here is derived from an EMBL/GenBank/DDBJ whole genome shotgun (WGS) entry which is preliminary data.</text>
</comment>
<evidence type="ECO:0000313" key="3">
    <source>
        <dbReference type="Proteomes" id="UP000621560"/>
    </source>
</evidence>
<gene>
    <name evidence="2" type="ORF">IDH44_16970</name>
</gene>
<dbReference type="RefSeq" id="WP_190919681.1">
    <property type="nucleotide sequence ID" value="NZ_JACXIZ010000028.1"/>
</dbReference>
<feature type="domain" description="ABM" evidence="1">
    <location>
        <begin position="2"/>
        <end position="90"/>
    </location>
</feature>
<keyword evidence="2" id="KW-0560">Oxidoreductase</keyword>
<dbReference type="PANTHER" id="PTHR34474:SF4">
    <property type="entry name" value="HEME OXYGENASE (STAPHYLOBILIN-PRODUCING) 1"/>
    <property type="match status" value="1"/>
</dbReference>
<dbReference type="EMBL" id="JACXIZ010000028">
    <property type="protein sequence ID" value="MBD2846891.1"/>
    <property type="molecule type" value="Genomic_DNA"/>
</dbReference>
<keyword evidence="3" id="KW-1185">Reference proteome</keyword>
<dbReference type="Proteomes" id="UP000621560">
    <property type="component" value="Unassembled WGS sequence"/>
</dbReference>
<evidence type="ECO:0000259" key="1">
    <source>
        <dbReference type="PROSITE" id="PS51725"/>
    </source>
</evidence>
<protein>
    <submittedName>
        <fullName evidence="2">Antibiotic biosynthesis monooxygenase</fullName>
    </submittedName>
</protein>
<dbReference type="InterPro" id="IPR050404">
    <property type="entry name" value="Heme-degrading_MO"/>
</dbReference>
<reference evidence="2" key="1">
    <citation type="submission" date="2020-09" db="EMBL/GenBank/DDBJ databases">
        <title>A novel bacterium of genus Paenibacillus, isolated from South China Sea.</title>
        <authorList>
            <person name="Huang H."/>
            <person name="Mo K."/>
            <person name="Hu Y."/>
        </authorList>
    </citation>
    <scope>NUCLEOTIDE SEQUENCE</scope>
    <source>
        <strain evidence="2">IB182496</strain>
    </source>
</reference>
<evidence type="ECO:0000313" key="2">
    <source>
        <dbReference type="EMBL" id="MBD2846891.1"/>
    </source>
</evidence>
<keyword evidence="2" id="KW-0503">Monooxygenase</keyword>
<dbReference type="InterPro" id="IPR011008">
    <property type="entry name" value="Dimeric_a/b-barrel"/>
</dbReference>
<dbReference type="AlphaFoldDB" id="A0A927BVY2"/>
<name>A0A927BVY2_9BACL</name>
<dbReference type="Gene3D" id="3.30.70.100">
    <property type="match status" value="1"/>
</dbReference>
<organism evidence="2 3">
    <name type="scientific">Paenibacillus sabuli</name>
    <dbReference type="NCBI Taxonomy" id="2772509"/>
    <lineage>
        <taxon>Bacteria</taxon>
        <taxon>Bacillati</taxon>
        <taxon>Bacillota</taxon>
        <taxon>Bacilli</taxon>
        <taxon>Bacillales</taxon>
        <taxon>Paenibacillaceae</taxon>
        <taxon>Paenibacillus</taxon>
    </lineage>
</organism>
<sequence length="101" mass="11775">MYIVQSVVNVPQEKADEVIGLYQGRSRMVDAYDGFVSFQLLQNERDPGELTVHMTWQDEGSYVKWVQSDAFRKVHELEKNYPDQELSGIKPTVRRYKVVAH</sequence>
<dbReference type="InterPro" id="IPR007138">
    <property type="entry name" value="ABM_dom"/>
</dbReference>
<dbReference type="Pfam" id="PF03992">
    <property type="entry name" value="ABM"/>
    <property type="match status" value="1"/>
</dbReference>
<dbReference type="PROSITE" id="PS51725">
    <property type="entry name" value="ABM"/>
    <property type="match status" value="1"/>
</dbReference>
<dbReference type="SUPFAM" id="SSF54909">
    <property type="entry name" value="Dimeric alpha+beta barrel"/>
    <property type="match status" value="1"/>
</dbReference>
<proteinExistence type="predicted"/>
<accession>A0A927BVY2</accession>